<keyword evidence="8" id="KW-0443">Lipid metabolism</keyword>
<dbReference type="PANTHER" id="PTHR34853:SF1">
    <property type="entry name" value="LIPASE 5"/>
    <property type="match status" value="1"/>
</dbReference>
<evidence type="ECO:0000256" key="10">
    <source>
        <dbReference type="ARBA" id="ARBA00047591"/>
    </source>
</evidence>
<evidence type="ECO:0000256" key="4">
    <source>
        <dbReference type="ARBA" id="ARBA00022525"/>
    </source>
</evidence>
<evidence type="ECO:0000313" key="13">
    <source>
        <dbReference type="EMBL" id="WFD39809.1"/>
    </source>
</evidence>
<dbReference type="GO" id="GO:0016042">
    <property type="term" value="P:lipid catabolic process"/>
    <property type="evidence" value="ECO:0007669"/>
    <property type="project" value="UniProtKB-UniRule"/>
</dbReference>
<evidence type="ECO:0000256" key="2">
    <source>
        <dbReference type="ARBA" id="ARBA00004613"/>
    </source>
</evidence>
<dbReference type="SUPFAM" id="SSF53474">
    <property type="entry name" value="alpha/beta-Hydrolases"/>
    <property type="match status" value="1"/>
</dbReference>
<keyword evidence="12" id="KW-0732">Signal</keyword>
<dbReference type="InterPro" id="IPR005152">
    <property type="entry name" value="Lipase_secreted"/>
</dbReference>
<dbReference type="AlphaFoldDB" id="A0AAF0JBD5"/>
<evidence type="ECO:0000256" key="6">
    <source>
        <dbReference type="ARBA" id="ARBA00022963"/>
    </source>
</evidence>
<evidence type="ECO:0000256" key="9">
    <source>
        <dbReference type="ARBA" id="ARBA00043986"/>
    </source>
</evidence>
<keyword evidence="6" id="KW-0442">Lipid degradation</keyword>
<dbReference type="EMBL" id="CP119961">
    <property type="protein sequence ID" value="WFD39809.1"/>
    <property type="molecule type" value="Genomic_DNA"/>
</dbReference>
<keyword evidence="5" id="KW-0378">Hydrolase</keyword>
<dbReference type="Gene3D" id="3.40.50.1820">
    <property type="entry name" value="alpha/beta hydrolase"/>
    <property type="match status" value="1"/>
</dbReference>
<evidence type="ECO:0000256" key="3">
    <source>
        <dbReference type="ARBA" id="ARBA00013279"/>
    </source>
</evidence>
<dbReference type="GO" id="GO:0004806">
    <property type="term" value="F:triacylglycerol lipase activity"/>
    <property type="evidence" value="ECO:0007669"/>
    <property type="project" value="UniProtKB-UniRule"/>
</dbReference>
<comment type="catalytic activity">
    <reaction evidence="11">
        <text>a monoacylglycerol + H2O = glycerol + a fatty acid + H(+)</text>
        <dbReference type="Rhea" id="RHEA:15245"/>
        <dbReference type="ChEBI" id="CHEBI:15377"/>
        <dbReference type="ChEBI" id="CHEBI:15378"/>
        <dbReference type="ChEBI" id="CHEBI:17408"/>
        <dbReference type="ChEBI" id="CHEBI:17754"/>
        <dbReference type="ChEBI" id="CHEBI:28868"/>
    </reaction>
</comment>
<dbReference type="PIRSF" id="PIRSF029171">
    <property type="entry name" value="Esterase_LipA"/>
    <property type="match status" value="1"/>
</dbReference>
<accession>A0AAF0JBD5</accession>
<comment type="catalytic activity">
    <reaction evidence="10">
        <text>a diacylglycerol + H2O = a monoacylglycerol + a fatty acid + H(+)</text>
        <dbReference type="Rhea" id="RHEA:32731"/>
        <dbReference type="ChEBI" id="CHEBI:15377"/>
        <dbReference type="ChEBI" id="CHEBI:15378"/>
        <dbReference type="ChEBI" id="CHEBI:17408"/>
        <dbReference type="ChEBI" id="CHEBI:18035"/>
        <dbReference type="ChEBI" id="CHEBI:28868"/>
    </reaction>
</comment>
<dbReference type="InterPro" id="IPR029058">
    <property type="entry name" value="AB_hydrolase_fold"/>
</dbReference>
<dbReference type="EC" id="3.1.1.3" evidence="3"/>
<comment type="catalytic activity">
    <reaction evidence="1">
        <text>a triacylglycerol + H2O = a diacylglycerol + a fatty acid + H(+)</text>
        <dbReference type="Rhea" id="RHEA:12044"/>
        <dbReference type="ChEBI" id="CHEBI:15377"/>
        <dbReference type="ChEBI" id="CHEBI:15378"/>
        <dbReference type="ChEBI" id="CHEBI:17855"/>
        <dbReference type="ChEBI" id="CHEBI:18035"/>
        <dbReference type="ChEBI" id="CHEBI:28868"/>
        <dbReference type="EC" id="3.1.1.3"/>
    </reaction>
</comment>
<dbReference type="Gene3D" id="1.10.260.130">
    <property type="match status" value="1"/>
</dbReference>
<sequence>MRSLFLVLLSLCASLVASAAVAPLQERADILSPENDPFYKAPQGWKDEKPGAILRSRKIEAALFTVDKINVEAAYQILYRTTGTYESDPAVTVTTVLVPYNAKRDKLITHLTYVDADGTKCSLSYAIRKGSELPGDLALQFQTLLLEQALEAGYIMTLPDYQGMNRAFGAGRLEGRQTLDSIRATLAFDKLNLKKKSPVVVSGYSGGAIASGWTAQLASTYAPEINTVGFAMGGTPANMTGTMVNLDGGLFSAFAVAGVAGLAYAYDDILEWLSPRLTAKGRRAMEFTRNQCLVPTLLRYPLSKILSDDFINGGANLLHVPVVRNVLNTLVMGTNKKETPNAPVFMYHSKNDEVIPYDDAIKAGRGWASHGADVTFETNTNPILEHMTTEFVNLPNLFFYEDRFANKPFPKGFHHTTIDSPLNEPRTQQQGLKHIVDVIQNILGDKLGPADAKFKAYIRKHAQK</sequence>
<evidence type="ECO:0000256" key="8">
    <source>
        <dbReference type="ARBA" id="ARBA00023098"/>
    </source>
</evidence>
<organism evidence="13 14">
    <name type="scientific">Malassezia japonica</name>
    <dbReference type="NCBI Taxonomy" id="223818"/>
    <lineage>
        <taxon>Eukaryota</taxon>
        <taxon>Fungi</taxon>
        <taxon>Dikarya</taxon>
        <taxon>Basidiomycota</taxon>
        <taxon>Ustilaginomycotina</taxon>
        <taxon>Malasseziomycetes</taxon>
        <taxon>Malasseziales</taxon>
        <taxon>Malasseziaceae</taxon>
        <taxon>Malassezia</taxon>
    </lineage>
</organism>
<feature type="chain" id="PRO_5041785908" description="triacylglycerol lipase" evidence="12">
    <location>
        <begin position="20"/>
        <end position="464"/>
    </location>
</feature>
<keyword evidence="14" id="KW-1185">Reference proteome</keyword>
<keyword evidence="4" id="KW-0964">Secreted</keyword>
<protein>
    <recommendedName>
        <fullName evidence="3">triacylglycerol lipase</fullName>
        <ecNumber evidence="3">3.1.1.3</ecNumber>
    </recommendedName>
</protein>
<evidence type="ECO:0000256" key="7">
    <source>
        <dbReference type="ARBA" id="ARBA00023026"/>
    </source>
</evidence>
<dbReference type="Pfam" id="PF03583">
    <property type="entry name" value="LIP"/>
    <property type="match status" value="1"/>
</dbReference>
<dbReference type="GO" id="GO:0005576">
    <property type="term" value="C:extracellular region"/>
    <property type="evidence" value="ECO:0007669"/>
    <property type="project" value="UniProtKB-SubCell"/>
</dbReference>
<evidence type="ECO:0000256" key="12">
    <source>
        <dbReference type="PIRNR" id="PIRNR029171"/>
    </source>
</evidence>
<dbReference type="PANTHER" id="PTHR34853">
    <property type="match status" value="1"/>
</dbReference>
<dbReference type="Proteomes" id="UP001217754">
    <property type="component" value="Chromosome 4"/>
</dbReference>
<reference evidence="13" key="1">
    <citation type="submission" date="2023-03" db="EMBL/GenBank/DDBJ databases">
        <title>Mating type loci evolution in Malassezia.</title>
        <authorList>
            <person name="Coelho M.A."/>
        </authorList>
    </citation>
    <scope>NUCLEOTIDE SEQUENCE</scope>
    <source>
        <strain evidence="13">CBS 9431</strain>
    </source>
</reference>
<gene>
    <name evidence="13" type="ORF">MJAP1_002790</name>
</gene>
<comment type="subcellular location">
    <subcellularLocation>
        <location evidence="2">Secreted</location>
    </subcellularLocation>
</comment>
<comment type="similarity">
    <text evidence="9">Belongs to the AB hydrolase superfamily. Lipase family. Class Lip subfamily.</text>
</comment>
<name>A0AAF0JBD5_9BASI</name>
<feature type="signal peptide" evidence="12">
    <location>
        <begin position="1"/>
        <end position="19"/>
    </location>
</feature>
<evidence type="ECO:0000313" key="14">
    <source>
        <dbReference type="Proteomes" id="UP001217754"/>
    </source>
</evidence>
<dbReference type="GeneID" id="85226441"/>
<proteinExistence type="inferred from homology"/>
<evidence type="ECO:0000256" key="5">
    <source>
        <dbReference type="ARBA" id="ARBA00022801"/>
    </source>
</evidence>
<keyword evidence="7" id="KW-0843">Virulence</keyword>
<dbReference type="RefSeq" id="XP_060122706.1">
    <property type="nucleotide sequence ID" value="XM_060266723.1"/>
</dbReference>
<evidence type="ECO:0000256" key="1">
    <source>
        <dbReference type="ARBA" id="ARBA00001024"/>
    </source>
</evidence>
<evidence type="ECO:0000256" key="11">
    <source>
        <dbReference type="ARBA" id="ARBA00048461"/>
    </source>
</evidence>